<dbReference type="Gene3D" id="3.30.70.330">
    <property type="match status" value="1"/>
</dbReference>
<dbReference type="Proteomes" id="UP000188320">
    <property type="component" value="Unassembled WGS sequence"/>
</dbReference>
<accession>A0A1R1PJX7</accession>
<evidence type="ECO:0000313" key="7">
    <source>
        <dbReference type="Proteomes" id="UP000188320"/>
    </source>
</evidence>
<keyword evidence="7" id="KW-1185">Reference proteome</keyword>
<organism evidence="6 7">
    <name type="scientific">Zancudomyces culisetae</name>
    <name type="common">Gut fungus</name>
    <name type="synonym">Smittium culisetae</name>
    <dbReference type="NCBI Taxonomy" id="1213189"/>
    <lineage>
        <taxon>Eukaryota</taxon>
        <taxon>Fungi</taxon>
        <taxon>Fungi incertae sedis</taxon>
        <taxon>Zoopagomycota</taxon>
        <taxon>Kickxellomycotina</taxon>
        <taxon>Harpellomycetes</taxon>
        <taxon>Harpellales</taxon>
        <taxon>Legeriomycetaceae</taxon>
        <taxon>Zancudomyces</taxon>
    </lineage>
</organism>
<dbReference type="InterPro" id="IPR012677">
    <property type="entry name" value="Nucleotide-bd_a/b_plait_sf"/>
</dbReference>
<name>A0A1R1PJX7_ZANCU</name>
<evidence type="ECO:0000259" key="5">
    <source>
        <dbReference type="PROSITE" id="PS50102"/>
    </source>
</evidence>
<dbReference type="InterPro" id="IPR000504">
    <property type="entry name" value="RRM_dom"/>
</dbReference>
<feature type="coiled-coil region" evidence="3">
    <location>
        <begin position="61"/>
        <end position="91"/>
    </location>
</feature>
<protein>
    <submittedName>
        <fullName evidence="6">Polyadenylate-binding protein 2</fullName>
    </submittedName>
</protein>
<evidence type="ECO:0000256" key="4">
    <source>
        <dbReference type="SAM" id="MobiDB-lite"/>
    </source>
</evidence>
<reference evidence="7" key="1">
    <citation type="submission" date="2017-01" db="EMBL/GenBank/DDBJ databases">
        <authorList>
            <person name="Wang Y."/>
            <person name="White M."/>
            <person name="Kvist S."/>
            <person name="Moncalvo J.-M."/>
        </authorList>
    </citation>
    <scope>NUCLEOTIDE SEQUENCE [LARGE SCALE GENOMIC DNA]</scope>
    <source>
        <strain evidence="7">COL-18-3</strain>
    </source>
</reference>
<feature type="compositionally biased region" description="Basic and acidic residues" evidence="4">
    <location>
        <begin position="13"/>
        <end position="24"/>
    </location>
</feature>
<dbReference type="AlphaFoldDB" id="A0A1R1PJX7"/>
<evidence type="ECO:0000256" key="1">
    <source>
        <dbReference type="ARBA" id="ARBA00022884"/>
    </source>
</evidence>
<gene>
    <name evidence="6" type="ORF">AX774_g5307</name>
</gene>
<dbReference type="PANTHER" id="PTHR23236:SF12">
    <property type="entry name" value="EUKARYOTIC INITIATION FACTOR 4B-RELATED"/>
    <property type="match status" value="1"/>
</dbReference>
<feature type="domain" description="RRM" evidence="5">
    <location>
        <begin position="101"/>
        <end position="178"/>
    </location>
</feature>
<dbReference type="OrthoDB" id="4726at2759"/>
<keyword evidence="1 2" id="KW-0694">RNA-binding</keyword>
<dbReference type="GO" id="GO:0008143">
    <property type="term" value="F:poly(A) binding"/>
    <property type="evidence" value="ECO:0007669"/>
    <property type="project" value="TreeGrafter"/>
</dbReference>
<evidence type="ECO:0000256" key="2">
    <source>
        <dbReference type="PROSITE-ProRule" id="PRU00176"/>
    </source>
</evidence>
<keyword evidence="3" id="KW-0175">Coiled coil</keyword>
<dbReference type="InterPro" id="IPR035979">
    <property type="entry name" value="RBD_domain_sf"/>
</dbReference>
<dbReference type="PANTHER" id="PTHR23236">
    <property type="entry name" value="EUKARYOTIC TRANSLATION INITIATION FACTOR 4B/4H"/>
    <property type="match status" value="1"/>
</dbReference>
<dbReference type="Pfam" id="PF00076">
    <property type="entry name" value="RRM_1"/>
    <property type="match status" value="1"/>
</dbReference>
<dbReference type="SUPFAM" id="SSF54928">
    <property type="entry name" value="RNA-binding domain, RBD"/>
    <property type="match status" value="1"/>
</dbReference>
<dbReference type="SMART" id="SM00360">
    <property type="entry name" value="RRM"/>
    <property type="match status" value="1"/>
</dbReference>
<sequence length="231" mass="24840">MSATYSYNANDKAGSDSKPVDNKAGDLTTAGAQKDSEANKGMNLTSAPVPLDDFEANDPELAQLKKQMMEMEQEAAKLRELQAQTTKAITEEHAKEDVDARSVYVGNVDYSSTPEELQAHFQSCGAINRVTILCDKYTGHPKGFAYVEFADKSSIQSALQFEGSLLHGRAIKVIQKRTNVPGYSGRGRGGRGGGPGYHFGGGRGGGYYAPRGGRPYGRGRGRGRGAYFAPY</sequence>
<evidence type="ECO:0000256" key="3">
    <source>
        <dbReference type="SAM" id="Coils"/>
    </source>
</evidence>
<dbReference type="CDD" id="cd12306">
    <property type="entry name" value="RRM_II_PABPs"/>
    <property type="match status" value="1"/>
</dbReference>
<dbReference type="PROSITE" id="PS50102">
    <property type="entry name" value="RRM"/>
    <property type="match status" value="1"/>
</dbReference>
<dbReference type="EMBL" id="LSSK01000946">
    <property type="protein sequence ID" value="OMH81239.1"/>
    <property type="molecule type" value="Genomic_DNA"/>
</dbReference>
<dbReference type="GO" id="GO:0005737">
    <property type="term" value="C:cytoplasm"/>
    <property type="evidence" value="ECO:0007669"/>
    <property type="project" value="TreeGrafter"/>
</dbReference>
<comment type="caution">
    <text evidence="6">The sequence shown here is derived from an EMBL/GenBank/DDBJ whole genome shotgun (WGS) entry which is preliminary data.</text>
</comment>
<feature type="region of interest" description="Disordered" evidence="4">
    <location>
        <begin position="1"/>
        <end position="54"/>
    </location>
</feature>
<proteinExistence type="predicted"/>
<evidence type="ECO:0000313" key="6">
    <source>
        <dbReference type="EMBL" id="OMH81239.1"/>
    </source>
</evidence>